<dbReference type="Proteomes" id="UP001163166">
    <property type="component" value="Chromosome"/>
</dbReference>
<dbReference type="EMBL" id="CP076676">
    <property type="protein sequence ID" value="UYO37486.1"/>
    <property type="molecule type" value="Genomic_DNA"/>
</dbReference>
<sequence length="178" mass="19913">MSAPLDHLRSIRAAAVLGDPPAAADVAWCFARFVDYVTAAPAISIEEAFGLCVDRGGEPWWRSLARERRDTALRELANEVAPAARRGHRVAELQRRLRLYERRWSRVDQHRSVMPDDYRGRPDALLFTIFRENELAGGGPVPTGRTALGAILDPLSRSIAETITAAEIPPFERQKVMR</sequence>
<evidence type="ECO:0008006" key="3">
    <source>
        <dbReference type="Google" id="ProtNLM"/>
    </source>
</evidence>
<proteinExistence type="predicted"/>
<name>A0AAX3DSB6_RHOPL</name>
<evidence type="ECO:0000313" key="2">
    <source>
        <dbReference type="Proteomes" id="UP001163166"/>
    </source>
</evidence>
<protein>
    <recommendedName>
        <fullName evidence="3">TIGR02444 family protein</fullName>
    </recommendedName>
</protein>
<accession>A0AAX3DSB6</accession>
<dbReference type="AlphaFoldDB" id="A0AAX3DSB6"/>
<reference evidence="1" key="1">
    <citation type="journal article" date="2022" name="Biol. Control">
        <title>In silico genomic analysis of Rhodopseudomonas palustris strains revealed potential biocontrol agents and crop yield enhancers.</title>
        <authorList>
            <person name="Surachat K."/>
            <person name="Kantachote D."/>
            <person name="Deachamag P."/>
            <person name="Wonglapsuwan M."/>
        </authorList>
    </citation>
    <scope>NUCLEOTIDE SEQUENCE</scope>
    <source>
        <strain evidence="1">TLS06</strain>
    </source>
</reference>
<organism evidence="1 2">
    <name type="scientific">Rhodopseudomonas palustris</name>
    <dbReference type="NCBI Taxonomy" id="1076"/>
    <lineage>
        <taxon>Bacteria</taxon>
        <taxon>Pseudomonadati</taxon>
        <taxon>Pseudomonadota</taxon>
        <taxon>Alphaproteobacteria</taxon>
        <taxon>Hyphomicrobiales</taxon>
        <taxon>Nitrobacteraceae</taxon>
        <taxon>Rhodopseudomonas</taxon>
    </lineage>
</organism>
<evidence type="ECO:0000313" key="1">
    <source>
        <dbReference type="EMBL" id="UYO37486.1"/>
    </source>
</evidence>
<dbReference type="RefSeq" id="WP_264073260.1">
    <property type="nucleotide sequence ID" value="NZ_CP076676.1"/>
</dbReference>
<gene>
    <name evidence="1" type="ORF">KQX62_12025</name>
</gene>